<dbReference type="EMBL" id="MN739046">
    <property type="protein sequence ID" value="QHS85640.1"/>
    <property type="molecule type" value="Genomic_DNA"/>
</dbReference>
<evidence type="ECO:0000256" key="1">
    <source>
        <dbReference type="SAM" id="Phobius"/>
    </source>
</evidence>
<protein>
    <recommendedName>
        <fullName evidence="3">CPW-WPC domain-containing protein</fullName>
    </recommendedName>
</protein>
<dbReference type="AlphaFoldDB" id="A0A6C0B0R6"/>
<keyword evidence="1" id="KW-1133">Transmembrane helix</keyword>
<reference evidence="2" key="1">
    <citation type="journal article" date="2020" name="Nature">
        <title>Giant virus diversity and host interactions through global metagenomics.</title>
        <authorList>
            <person name="Schulz F."/>
            <person name="Roux S."/>
            <person name="Paez-Espino D."/>
            <person name="Jungbluth S."/>
            <person name="Walsh D.A."/>
            <person name="Denef V.J."/>
            <person name="McMahon K.D."/>
            <person name="Konstantinidis K.T."/>
            <person name="Eloe-Fadrosh E.A."/>
            <person name="Kyrpides N.C."/>
            <person name="Woyke T."/>
        </authorList>
    </citation>
    <scope>NUCLEOTIDE SEQUENCE</scope>
    <source>
        <strain evidence="2">GVMAG-M-3300009182-78</strain>
    </source>
</reference>
<keyword evidence="1" id="KW-0472">Membrane</keyword>
<feature type="transmembrane region" description="Helical" evidence="1">
    <location>
        <begin position="6"/>
        <end position="27"/>
    </location>
</feature>
<evidence type="ECO:0008006" key="3">
    <source>
        <dbReference type="Google" id="ProtNLM"/>
    </source>
</evidence>
<sequence length="122" mass="13074">MNFQSTVLTIAVVLLLLCMILISIALVKTKNTEQWPPIIGDCPDYWIDLSGNGAQCVNMKDLGTCNGSVSEGQHMQMNFTVPPYTGQNGLCAKYKWAKGCGITWDGITSGVPNPCDASGNTS</sequence>
<proteinExistence type="predicted"/>
<name>A0A6C0B0R6_9ZZZZ</name>
<accession>A0A6C0B0R6</accession>
<evidence type="ECO:0000313" key="2">
    <source>
        <dbReference type="EMBL" id="QHS85640.1"/>
    </source>
</evidence>
<keyword evidence="1" id="KW-0812">Transmembrane</keyword>
<organism evidence="2">
    <name type="scientific">viral metagenome</name>
    <dbReference type="NCBI Taxonomy" id="1070528"/>
    <lineage>
        <taxon>unclassified sequences</taxon>
        <taxon>metagenomes</taxon>
        <taxon>organismal metagenomes</taxon>
    </lineage>
</organism>